<evidence type="ECO:0000256" key="2">
    <source>
        <dbReference type="ARBA" id="ARBA00022448"/>
    </source>
</evidence>
<keyword evidence="2" id="KW-0813">Transport</keyword>
<dbReference type="GO" id="GO:0015846">
    <property type="term" value="P:polyamine transport"/>
    <property type="evidence" value="ECO:0007669"/>
    <property type="project" value="InterPro"/>
</dbReference>
<proteinExistence type="predicted"/>
<dbReference type="Proteomes" id="UP000571701">
    <property type="component" value="Unassembled WGS sequence"/>
</dbReference>
<dbReference type="Gene3D" id="3.40.190.10">
    <property type="entry name" value="Periplasmic binding protein-like II"/>
    <property type="match status" value="2"/>
</dbReference>
<dbReference type="InterPro" id="IPR001188">
    <property type="entry name" value="Sperm_putr-bd"/>
</dbReference>
<dbReference type="EMBL" id="JACFYF010000022">
    <property type="protein sequence ID" value="MBA5764508.1"/>
    <property type="molecule type" value="Genomic_DNA"/>
</dbReference>
<protein>
    <submittedName>
        <fullName evidence="5">Extracellular solute-binding protein</fullName>
    </submittedName>
</protein>
<evidence type="ECO:0000256" key="3">
    <source>
        <dbReference type="ARBA" id="ARBA00022729"/>
    </source>
</evidence>
<name>A0A7W2FUJ2_9VIBR</name>
<evidence type="ECO:0000313" key="5">
    <source>
        <dbReference type="EMBL" id="MBA5764508.1"/>
    </source>
</evidence>
<evidence type="ECO:0000256" key="1">
    <source>
        <dbReference type="ARBA" id="ARBA00004418"/>
    </source>
</evidence>
<dbReference type="PANTHER" id="PTHR30222">
    <property type="entry name" value="SPERMIDINE/PUTRESCINE-BINDING PERIPLASMIC PROTEIN"/>
    <property type="match status" value="1"/>
</dbReference>
<dbReference type="PANTHER" id="PTHR30222:SF12">
    <property type="entry name" value="NORSPERMIDINE SENSOR"/>
    <property type="match status" value="1"/>
</dbReference>
<keyword evidence="3" id="KW-0732">Signal</keyword>
<gene>
    <name evidence="5" type="ORF">H2O73_19295</name>
</gene>
<dbReference type="InterPro" id="IPR006059">
    <property type="entry name" value="SBP"/>
</dbReference>
<reference evidence="5 6" key="1">
    <citation type="submission" date="2020-07" db="EMBL/GenBank/DDBJ databases">
        <title>Vibrio marinisediminis sp. nov., isolated from marine sediment.</title>
        <authorList>
            <person name="Ji X."/>
        </authorList>
    </citation>
    <scope>NUCLEOTIDE SEQUENCE [LARGE SCALE GENOMIC DNA]</scope>
    <source>
        <strain evidence="5 6">404</strain>
    </source>
</reference>
<dbReference type="AlphaFoldDB" id="A0A7W2FUJ2"/>
<evidence type="ECO:0000313" key="6">
    <source>
        <dbReference type="Proteomes" id="UP000571701"/>
    </source>
</evidence>
<dbReference type="SUPFAM" id="SSF53850">
    <property type="entry name" value="Periplasmic binding protein-like II"/>
    <property type="match status" value="1"/>
</dbReference>
<dbReference type="GO" id="GO:0042597">
    <property type="term" value="C:periplasmic space"/>
    <property type="evidence" value="ECO:0007669"/>
    <property type="project" value="UniProtKB-SubCell"/>
</dbReference>
<keyword evidence="6" id="KW-1185">Reference proteome</keyword>
<dbReference type="PRINTS" id="PR00909">
    <property type="entry name" value="SPERMDNBNDNG"/>
</dbReference>
<accession>A0A7W2FUJ2</accession>
<sequence length="320" mass="36472">MWEDTLSDRVIQQWQAQTGTTIHITYFDNSDDRDTLLTVNKDLPFDILILDNVAANIYGKLGELVDVSDLHNRQNNHQRWNRACGDHGQPYFWGSVGIVYRSDKIPHPPKKWRDFISPPGELSGHISLLNDSTDSFLPFLISRGISAETDNAHALKQSYSEMLNFNHHVLTYQYPLSFVKWNPNADQLYMGVAYSGDEHLLNRIQNVDYWRFTLPEDRPQIWLDCIAVSQHSNKKSLSKQFLNYLSDPKISAINATDVKAATTNVSALKLLPAWYLNDASLAADNENIPQGQIDSALSAENIRLRAKILSQLLNDHETQH</sequence>
<comment type="subcellular location">
    <subcellularLocation>
        <location evidence="1">Periplasm</location>
    </subcellularLocation>
</comment>
<keyword evidence="4" id="KW-0574">Periplasm</keyword>
<comment type="caution">
    <text evidence="5">The sequence shown here is derived from an EMBL/GenBank/DDBJ whole genome shotgun (WGS) entry which is preliminary data.</text>
</comment>
<dbReference type="Pfam" id="PF13416">
    <property type="entry name" value="SBP_bac_8"/>
    <property type="match status" value="1"/>
</dbReference>
<dbReference type="GO" id="GO:0019808">
    <property type="term" value="F:polyamine binding"/>
    <property type="evidence" value="ECO:0007669"/>
    <property type="project" value="InterPro"/>
</dbReference>
<organism evidence="5 6">
    <name type="scientific">Vibrio marinisediminis</name>
    <dbReference type="NCBI Taxonomy" id="2758441"/>
    <lineage>
        <taxon>Bacteria</taxon>
        <taxon>Pseudomonadati</taxon>
        <taxon>Pseudomonadota</taxon>
        <taxon>Gammaproteobacteria</taxon>
        <taxon>Vibrionales</taxon>
        <taxon>Vibrionaceae</taxon>
        <taxon>Vibrio</taxon>
    </lineage>
</organism>
<evidence type="ECO:0000256" key="4">
    <source>
        <dbReference type="ARBA" id="ARBA00022764"/>
    </source>
</evidence>